<dbReference type="PANTHER" id="PTHR15605">
    <property type="entry name" value="KINESIN-ASSOCIATED PROTEINS"/>
    <property type="match status" value="1"/>
</dbReference>
<keyword evidence="2" id="KW-1185">Reference proteome</keyword>
<dbReference type="SMART" id="SM01297">
    <property type="entry name" value="KAP"/>
    <property type="match status" value="1"/>
</dbReference>
<dbReference type="Proteomes" id="UP001432322">
    <property type="component" value="Unassembled WGS sequence"/>
</dbReference>
<dbReference type="GO" id="GO:0007018">
    <property type="term" value="P:microtubule-based movement"/>
    <property type="evidence" value="ECO:0007669"/>
    <property type="project" value="TreeGrafter"/>
</dbReference>
<feature type="non-terminal residue" evidence="1">
    <location>
        <position position="1"/>
    </location>
</feature>
<protein>
    <submittedName>
        <fullName evidence="1">Uncharacterized protein</fullName>
    </submittedName>
</protein>
<gene>
    <name evidence="1" type="ORF">PFISCL1PPCAC_10558</name>
</gene>
<evidence type="ECO:0000313" key="2">
    <source>
        <dbReference type="Proteomes" id="UP001432322"/>
    </source>
</evidence>
<reference evidence="1" key="1">
    <citation type="submission" date="2023-10" db="EMBL/GenBank/DDBJ databases">
        <title>Genome assembly of Pristionchus species.</title>
        <authorList>
            <person name="Yoshida K."/>
            <person name="Sommer R.J."/>
        </authorList>
    </citation>
    <scope>NUCLEOTIDE SEQUENCE</scope>
    <source>
        <strain evidence="1">RS5133</strain>
    </source>
</reference>
<dbReference type="GO" id="GO:0035869">
    <property type="term" value="C:ciliary transition zone"/>
    <property type="evidence" value="ECO:0007669"/>
    <property type="project" value="TreeGrafter"/>
</dbReference>
<dbReference type="Gene3D" id="1.25.10.10">
    <property type="entry name" value="Leucine-rich Repeat Variant"/>
    <property type="match status" value="1"/>
</dbReference>
<dbReference type="Pfam" id="PF05804">
    <property type="entry name" value="KAP"/>
    <property type="match status" value="1"/>
</dbReference>
<dbReference type="AlphaFoldDB" id="A0AAV5VI14"/>
<evidence type="ECO:0000313" key="1">
    <source>
        <dbReference type="EMBL" id="GMT19261.1"/>
    </source>
</evidence>
<dbReference type="EMBL" id="BTSY01000003">
    <property type="protein sequence ID" value="GMT19261.1"/>
    <property type="molecule type" value="Genomic_DNA"/>
</dbReference>
<dbReference type="InterPro" id="IPR011989">
    <property type="entry name" value="ARM-like"/>
</dbReference>
<dbReference type="GO" id="GO:0019894">
    <property type="term" value="F:kinesin binding"/>
    <property type="evidence" value="ECO:0007669"/>
    <property type="project" value="InterPro"/>
</dbReference>
<feature type="non-terminal residue" evidence="1">
    <location>
        <position position="686"/>
    </location>
</feature>
<dbReference type="InterPro" id="IPR016024">
    <property type="entry name" value="ARM-type_fold"/>
</dbReference>
<dbReference type="InterPro" id="IPR008658">
    <property type="entry name" value="KAP3"/>
</dbReference>
<sequence length="686" mass="77527">GVKNVVLDAHPHDLAVVIRYQLELADSDHKLKSFQKIINLKELTENVDIEWLASVVMEKCSLIPEGNRKDLVQILYYLQRNVNSRTHQSKPAWKRSAISITPDIPSCFQVDSYVELLYEDMTEKNRGSLCILELAKNPANLLFLAENETLVSALSRVLRDEWRKNLELAKNIISLFLQFSSFSQTQHVVTEQKMGAFCMNAIELELERGKDWLNQMKTADEQTRKKCEIALKREHAMLGVCVSLLLNLAEDLQVEMKMLRKGLLSLLTKSLAHATQPTHSWALLLPVLTFLLKLSVMVENHAVLEKEGIAQKVACLFPLGDVSTRRIALSLLFNLSFHPSIRSSLVSTGLIQHTAQLCKNDEKALNVLYQLTLADDSRSLLPFTDAINHLVSDTLGGHASAVTKAVLLNASLDKRTTQIMCGSNGATIDALMKLAVDQSDLLAAKIVRNMASHEDTADSFLVKWIPSLLSVVMEDGFSEEEANAARSLELLAISCLCRGVDWERLNDEMGLSQWLSSTLIASRSPEYEPFQLQQVILASRIASTVEGAKSVVGLLDHFLNLLNTLQEDDELVMQLLFFFLCLLKHRQVGEMILEGEESALPAYILDLMHDNNPKVMDLADQAARIIASLNPEWNKRFMTEKFRYYNAQWLEMVDKEGGEEEEEDPTFDDRYLYYDDNYIDYDDESN</sequence>
<organism evidence="1 2">
    <name type="scientific">Pristionchus fissidentatus</name>
    <dbReference type="NCBI Taxonomy" id="1538716"/>
    <lineage>
        <taxon>Eukaryota</taxon>
        <taxon>Metazoa</taxon>
        <taxon>Ecdysozoa</taxon>
        <taxon>Nematoda</taxon>
        <taxon>Chromadorea</taxon>
        <taxon>Rhabditida</taxon>
        <taxon>Rhabditina</taxon>
        <taxon>Diplogasteromorpha</taxon>
        <taxon>Diplogasteroidea</taxon>
        <taxon>Neodiplogasteridae</taxon>
        <taxon>Pristionchus</taxon>
    </lineage>
</organism>
<dbReference type="GO" id="GO:0044782">
    <property type="term" value="P:cilium organization"/>
    <property type="evidence" value="ECO:0007669"/>
    <property type="project" value="TreeGrafter"/>
</dbReference>
<name>A0AAV5VI14_9BILA</name>
<dbReference type="GO" id="GO:0016939">
    <property type="term" value="C:kinesin II complex"/>
    <property type="evidence" value="ECO:0007669"/>
    <property type="project" value="TreeGrafter"/>
</dbReference>
<proteinExistence type="predicted"/>
<dbReference type="GO" id="GO:0005930">
    <property type="term" value="C:axoneme"/>
    <property type="evidence" value="ECO:0007669"/>
    <property type="project" value="TreeGrafter"/>
</dbReference>
<dbReference type="SUPFAM" id="SSF48371">
    <property type="entry name" value="ARM repeat"/>
    <property type="match status" value="1"/>
</dbReference>
<comment type="caution">
    <text evidence="1">The sequence shown here is derived from an EMBL/GenBank/DDBJ whole genome shotgun (WGS) entry which is preliminary data.</text>
</comment>
<accession>A0AAV5VI14</accession>
<dbReference type="PANTHER" id="PTHR15605:SF2">
    <property type="entry name" value="KINESIN-ASSOCIATED PROTEIN 3"/>
    <property type="match status" value="1"/>
</dbReference>